<dbReference type="AlphaFoldDB" id="A0A419I3J7"/>
<organism evidence="1 2">
    <name type="scientific">Amycolatopsis panacis</name>
    <dbReference type="NCBI Taxonomy" id="2340917"/>
    <lineage>
        <taxon>Bacteria</taxon>
        <taxon>Bacillati</taxon>
        <taxon>Actinomycetota</taxon>
        <taxon>Actinomycetes</taxon>
        <taxon>Pseudonocardiales</taxon>
        <taxon>Pseudonocardiaceae</taxon>
        <taxon>Amycolatopsis</taxon>
    </lineage>
</organism>
<dbReference type="RefSeq" id="WP_120024133.1">
    <property type="nucleotide sequence ID" value="NZ_QZFV01000084.1"/>
</dbReference>
<proteinExistence type="predicted"/>
<name>A0A419I3J7_9PSEU</name>
<keyword evidence="2" id="KW-1185">Reference proteome</keyword>
<evidence type="ECO:0000313" key="2">
    <source>
        <dbReference type="Proteomes" id="UP000285112"/>
    </source>
</evidence>
<dbReference type="Proteomes" id="UP000285112">
    <property type="component" value="Unassembled WGS sequence"/>
</dbReference>
<protein>
    <submittedName>
        <fullName evidence="1">Uncharacterized protein</fullName>
    </submittedName>
</protein>
<gene>
    <name evidence="1" type="ORF">D5S19_15930</name>
</gene>
<reference evidence="1 2" key="1">
    <citation type="submission" date="2018-09" db="EMBL/GenBank/DDBJ databases">
        <title>YIM PH 21725 draft genome.</title>
        <authorList>
            <person name="Miao C."/>
        </authorList>
    </citation>
    <scope>NUCLEOTIDE SEQUENCE [LARGE SCALE GENOMIC DNA]</scope>
    <source>
        <strain evidence="2">YIM PH21725</strain>
    </source>
</reference>
<comment type="caution">
    <text evidence="1">The sequence shown here is derived from an EMBL/GenBank/DDBJ whole genome shotgun (WGS) entry which is preliminary data.</text>
</comment>
<evidence type="ECO:0000313" key="1">
    <source>
        <dbReference type="EMBL" id="RJQ84753.1"/>
    </source>
</evidence>
<dbReference type="OrthoDB" id="3638404at2"/>
<sequence>MTRYSAQEAGWLALAAHELAHAVACKEAATTRAGRLRVLQVVVEPGRSFIEHSEVDLGNPDQVTTAVVVALAGQEGAARWAQRHAGYWRGSAMRMAAHGCEDDQAYVRRMRRYCDRSPAWLRHRARAVVASHWGRIDRLTHRLVTDGRLPAHLFT</sequence>
<dbReference type="EMBL" id="QZFV01000084">
    <property type="protein sequence ID" value="RJQ84753.1"/>
    <property type="molecule type" value="Genomic_DNA"/>
</dbReference>
<accession>A0A419I3J7</accession>